<comment type="pathway">
    <text evidence="4 15">Cell wall biogenesis; peptidoglycan biosynthesis.</text>
</comment>
<dbReference type="PANTHER" id="PTHR23132">
    <property type="entry name" value="D-ALANINE--D-ALANINE LIGASE"/>
    <property type="match status" value="1"/>
</dbReference>
<evidence type="ECO:0000256" key="12">
    <source>
        <dbReference type="ARBA" id="ARBA00022984"/>
    </source>
</evidence>
<sequence length="301" mass="33096">MKKVLVLCGGISKERDISIITGNACAAALKEAGYDTHIIDVDRTLPEKLKLINPDVCFNALHGPYGEDGSVQGLLNIMGIPYTHSGVAASSIAMDKIKTKTIARQYGIHVAEDQLVDYATYKSMTIPFPYVLKPVNDGSSIATYIFRDPDAEKLSAQAWTYNCHAMIEKYIKGRELTVTVFMNKPVTVTEIVPATDHQFYNYQAKYETGGSLHSLPADIPDHTFNICMENALTLHNLLGCRGISRSDFILDENTGDVFFLEINTQPGMTPTSLVPEQLAWAGISFTQLVSLLVDEATIDVL</sequence>
<keyword evidence="9 18" id="KW-0547">Nucleotide-binding</keyword>
<dbReference type="NCBIfam" id="TIGR01205">
    <property type="entry name" value="D_ala_D_alaTIGR"/>
    <property type="match status" value="1"/>
</dbReference>
<gene>
    <name evidence="15" type="primary">ddl</name>
    <name evidence="20" type="ORF">C3430_14540</name>
</gene>
<feature type="active site" evidence="16">
    <location>
        <position position="14"/>
    </location>
</feature>
<evidence type="ECO:0000256" key="15">
    <source>
        <dbReference type="HAMAP-Rule" id="MF_00047"/>
    </source>
</evidence>
<feature type="active site" evidence="16">
    <location>
        <position position="272"/>
    </location>
</feature>
<comment type="subcellular location">
    <subcellularLocation>
        <location evidence="3 15">Cytoplasm</location>
    </subcellularLocation>
</comment>
<dbReference type="UniPathway" id="UPA00219"/>
<evidence type="ECO:0000256" key="13">
    <source>
        <dbReference type="ARBA" id="ARBA00023316"/>
    </source>
</evidence>
<feature type="active site" evidence="16">
    <location>
        <position position="139"/>
    </location>
</feature>
<dbReference type="PANTHER" id="PTHR23132:SF23">
    <property type="entry name" value="D-ALANINE--D-ALANINE LIGASE B"/>
    <property type="match status" value="1"/>
</dbReference>
<dbReference type="Gene3D" id="3.30.470.20">
    <property type="entry name" value="ATP-grasp fold, B domain"/>
    <property type="match status" value="1"/>
</dbReference>
<evidence type="ECO:0000256" key="14">
    <source>
        <dbReference type="ARBA" id="ARBA00047614"/>
    </source>
</evidence>
<evidence type="ECO:0000256" key="8">
    <source>
        <dbReference type="ARBA" id="ARBA00022598"/>
    </source>
</evidence>
<dbReference type="EC" id="6.3.2.4" evidence="6 15"/>
<comment type="cofactor">
    <cofactor evidence="17">
        <name>Mg(2+)</name>
        <dbReference type="ChEBI" id="CHEBI:18420"/>
    </cofactor>
    <cofactor evidence="17">
        <name>Mn(2+)</name>
        <dbReference type="ChEBI" id="CHEBI:29035"/>
    </cofactor>
    <text evidence="17">Binds 2 magnesium or manganese ions per subunit.</text>
</comment>
<name>A0A2S4RVM6_CITAM</name>
<keyword evidence="17" id="KW-0479">Metal-binding</keyword>
<dbReference type="PROSITE" id="PS00843">
    <property type="entry name" value="DALA_DALA_LIGASE_1"/>
    <property type="match status" value="1"/>
</dbReference>
<dbReference type="InterPro" id="IPR005905">
    <property type="entry name" value="D_ala_D_ala"/>
</dbReference>
<dbReference type="SUPFAM" id="SSF52440">
    <property type="entry name" value="PreATP-grasp domain"/>
    <property type="match status" value="1"/>
</dbReference>
<evidence type="ECO:0000256" key="6">
    <source>
        <dbReference type="ARBA" id="ARBA00012216"/>
    </source>
</evidence>
<dbReference type="GO" id="GO:0071555">
    <property type="term" value="P:cell wall organization"/>
    <property type="evidence" value="ECO:0007669"/>
    <property type="project" value="UniProtKB-KW"/>
</dbReference>
<dbReference type="RefSeq" id="WP_103777052.1">
    <property type="nucleotide sequence ID" value="NZ_PQLX01000005.1"/>
</dbReference>
<evidence type="ECO:0000256" key="11">
    <source>
        <dbReference type="ARBA" id="ARBA00022960"/>
    </source>
</evidence>
<evidence type="ECO:0000313" key="21">
    <source>
        <dbReference type="Proteomes" id="UP000237003"/>
    </source>
</evidence>
<evidence type="ECO:0000256" key="18">
    <source>
        <dbReference type="PROSITE-ProRule" id="PRU00409"/>
    </source>
</evidence>
<dbReference type="InterPro" id="IPR011761">
    <property type="entry name" value="ATP-grasp"/>
</dbReference>
<dbReference type="HAMAP" id="MF_00047">
    <property type="entry name" value="Dala_Dala_lig"/>
    <property type="match status" value="1"/>
</dbReference>
<dbReference type="PIRSF" id="PIRSF039102">
    <property type="entry name" value="Ddl/VanB"/>
    <property type="match status" value="1"/>
</dbReference>
<dbReference type="EMBL" id="PQLX01000005">
    <property type="protein sequence ID" value="POU64408.1"/>
    <property type="molecule type" value="Genomic_DNA"/>
</dbReference>
<dbReference type="InterPro" id="IPR016185">
    <property type="entry name" value="PreATP-grasp_dom_sf"/>
</dbReference>
<dbReference type="GO" id="GO:0005524">
    <property type="term" value="F:ATP binding"/>
    <property type="evidence" value="ECO:0007669"/>
    <property type="project" value="UniProtKB-UniRule"/>
</dbReference>
<keyword evidence="13 15" id="KW-0961">Cell wall biogenesis/degradation</keyword>
<dbReference type="PROSITE" id="PS50975">
    <property type="entry name" value="ATP_GRASP"/>
    <property type="match status" value="1"/>
</dbReference>
<evidence type="ECO:0000256" key="9">
    <source>
        <dbReference type="ARBA" id="ARBA00022741"/>
    </source>
</evidence>
<evidence type="ECO:0000256" key="10">
    <source>
        <dbReference type="ARBA" id="ARBA00022840"/>
    </source>
</evidence>
<evidence type="ECO:0000256" key="17">
    <source>
        <dbReference type="PIRSR" id="PIRSR039102-3"/>
    </source>
</evidence>
<dbReference type="NCBIfam" id="NF002378">
    <property type="entry name" value="PRK01372.1"/>
    <property type="match status" value="1"/>
</dbReference>
<comment type="caution">
    <text evidence="20">The sequence shown here is derived from an EMBL/GenBank/DDBJ whole genome shotgun (WGS) entry which is preliminary data.</text>
</comment>
<dbReference type="OrthoDB" id="9813261at2"/>
<dbReference type="InterPro" id="IPR011095">
    <property type="entry name" value="Dala_Dala_lig_C"/>
</dbReference>
<dbReference type="InterPro" id="IPR013815">
    <property type="entry name" value="ATP_grasp_subdomain_1"/>
</dbReference>
<dbReference type="GO" id="GO:0046872">
    <property type="term" value="F:metal ion binding"/>
    <property type="evidence" value="ECO:0007669"/>
    <property type="project" value="UniProtKB-KW"/>
</dbReference>
<comment type="similarity">
    <text evidence="5 15">Belongs to the D-alanine--D-alanine ligase family.</text>
</comment>
<dbReference type="GO" id="GO:0009252">
    <property type="term" value="P:peptidoglycan biosynthetic process"/>
    <property type="evidence" value="ECO:0007669"/>
    <property type="project" value="UniProtKB-UniRule"/>
</dbReference>
<dbReference type="AlphaFoldDB" id="A0A2S4RVM6"/>
<evidence type="ECO:0000256" key="4">
    <source>
        <dbReference type="ARBA" id="ARBA00004752"/>
    </source>
</evidence>
<dbReference type="GO" id="GO:0005737">
    <property type="term" value="C:cytoplasm"/>
    <property type="evidence" value="ECO:0007669"/>
    <property type="project" value="UniProtKB-SubCell"/>
</dbReference>
<accession>A0A2S4RVM6</accession>
<reference evidence="20 21" key="1">
    <citation type="submission" date="2018-01" db="EMBL/GenBank/DDBJ databases">
        <title>Complete genome sequences of 14 Citrobacter spp. isolated from plant in Canada.</title>
        <authorList>
            <person name="Bhandare S.G."/>
            <person name="Colavecchio A."/>
            <person name="Jeukens J."/>
            <person name="Emond-Rheault J.-G."/>
            <person name="Freschi L."/>
            <person name="Hamel J."/>
            <person name="Kukavica-Ibrulj I."/>
            <person name="Levesque R."/>
            <person name="Goodridge L."/>
        </authorList>
    </citation>
    <scope>NUCLEOTIDE SEQUENCE [LARGE SCALE GENOMIC DNA]</scope>
    <source>
        <strain evidence="20 21">S1285</strain>
    </source>
</reference>
<feature type="binding site" evidence="17">
    <location>
        <position position="247"/>
    </location>
    <ligand>
        <name>Mg(2+)</name>
        <dbReference type="ChEBI" id="CHEBI:18420"/>
        <label>1</label>
    </ligand>
</feature>
<feature type="domain" description="ATP-grasp" evidence="19">
    <location>
        <begin position="100"/>
        <end position="294"/>
    </location>
</feature>
<dbReference type="Gene3D" id="3.40.50.20">
    <property type="match status" value="1"/>
</dbReference>
<keyword evidence="8 15" id="KW-0436">Ligase</keyword>
<keyword evidence="11 15" id="KW-0133">Cell shape</keyword>
<dbReference type="GO" id="GO:0008716">
    <property type="term" value="F:D-alanine-D-alanine ligase activity"/>
    <property type="evidence" value="ECO:0007669"/>
    <property type="project" value="UniProtKB-UniRule"/>
</dbReference>
<evidence type="ECO:0000256" key="3">
    <source>
        <dbReference type="ARBA" id="ARBA00004496"/>
    </source>
</evidence>
<evidence type="ECO:0000256" key="2">
    <source>
        <dbReference type="ARBA" id="ARBA00003921"/>
    </source>
</evidence>
<organism evidence="20 21">
    <name type="scientific">Citrobacter amalonaticus</name>
    <dbReference type="NCBI Taxonomy" id="35703"/>
    <lineage>
        <taxon>Bacteria</taxon>
        <taxon>Pseudomonadati</taxon>
        <taxon>Pseudomonadota</taxon>
        <taxon>Gammaproteobacteria</taxon>
        <taxon>Enterobacterales</taxon>
        <taxon>Enterobacteriaceae</taxon>
        <taxon>Citrobacter</taxon>
    </lineage>
</organism>
<dbReference type="PROSITE" id="PS00844">
    <property type="entry name" value="DALA_DALA_LIGASE_2"/>
    <property type="match status" value="1"/>
</dbReference>
<keyword evidence="17" id="KW-0460">Magnesium</keyword>
<keyword evidence="17" id="KW-0464">Manganese</keyword>
<feature type="binding site" evidence="17">
    <location>
        <position position="261"/>
    </location>
    <ligand>
        <name>Mg(2+)</name>
        <dbReference type="ChEBI" id="CHEBI:18420"/>
        <label>1</label>
    </ligand>
</feature>
<comment type="catalytic activity">
    <reaction evidence="14 15">
        <text>2 D-alanine + ATP = D-alanyl-D-alanine + ADP + phosphate + H(+)</text>
        <dbReference type="Rhea" id="RHEA:11224"/>
        <dbReference type="ChEBI" id="CHEBI:15378"/>
        <dbReference type="ChEBI" id="CHEBI:30616"/>
        <dbReference type="ChEBI" id="CHEBI:43474"/>
        <dbReference type="ChEBI" id="CHEBI:57416"/>
        <dbReference type="ChEBI" id="CHEBI:57822"/>
        <dbReference type="ChEBI" id="CHEBI:456216"/>
        <dbReference type="EC" id="6.3.2.4"/>
    </reaction>
</comment>
<dbReference type="InterPro" id="IPR000291">
    <property type="entry name" value="D-Ala_lig_Van_CS"/>
</dbReference>
<evidence type="ECO:0000259" key="19">
    <source>
        <dbReference type="PROSITE" id="PS50975"/>
    </source>
</evidence>
<keyword evidence="10 18" id="KW-0067">ATP-binding</keyword>
<dbReference type="GO" id="GO:0008360">
    <property type="term" value="P:regulation of cell shape"/>
    <property type="evidence" value="ECO:0007669"/>
    <property type="project" value="UniProtKB-KW"/>
</dbReference>
<comment type="cofactor">
    <cofactor evidence="1">
        <name>Mn(2+)</name>
        <dbReference type="ChEBI" id="CHEBI:29035"/>
    </cofactor>
</comment>
<dbReference type="Proteomes" id="UP000237003">
    <property type="component" value="Unassembled WGS sequence"/>
</dbReference>
<dbReference type="Pfam" id="PF01820">
    <property type="entry name" value="Dala_Dala_lig_N"/>
    <property type="match status" value="1"/>
</dbReference>
<keyword evidence="12 15" id="KW-0573">Peptidoglycan synthesis</keyword>
<evidence type="ECO:0000256" key="16">
    <source>
        <dbReference type="PIRSR" id="PIRSR039102-1"/>
    </source>
</evidence>
<feature type="binding site" evidence="17">
    <location>
        <position position="261"/>
    </location>
    <ligand>
        <name>Mg(2+)</name>
        <dbReference type="ChEBI" id="CHEBI:18420"/>
        <label>2</label>
    </ligand>
</feature>
<dbReference type="SUPFAM" id="SSF56059">
    <property type="entry name" value="Glutathione synthetase ATP-binding domain-like"/>
    <property type="match status" value="1"/>
</dbReference>
<evidence type="ECO:0000256" key="1">
    <source>
        <dbReference type="ARBA" id="ARBA00001936"/>
    </source>
</evidence>
<dbReference type="Pfam" id="PF07478">
    <property type="entry name" value="Dala_Dala_lig_C"/>
    <property type="match status" value="1"/>
</dbReference>
<evidence type="ECO:0000256" key="7">
    <source>
        <dbReference type="ARBA" id="ARBA00022490"/>
    </source>
</evidence>
<dbReference type="InterPro" id="IPR011127">
    <property type="entry name" value="Dala_Dala_lig_N"/>
</dbReference>
<proteinExistence type="inferred from homology"/>
<feature type="binding site" evidence="17">
    <location>
        <position position="263"/>
    </location>
    <ligand>
        <name>Mg(2+)</name>
        <dbReference type="ChEBI" id="CHEBI:18420"/>
        <label>2</label>
    </ligand>
</feature>
<evidence type="ECO:0000256" key="5">
    <source>
        <dbReference type="ARBA" id="ARBA00010871"/>
    </source>
</evidence>
<evidence type="ECO:0000313" key="20">
    <source>
        <dbReference type="EMBL" id="POU64408.1"/>
    </source>
</evidence>
<protein>
    <recommendedName>
        <fullName evidence="6 15">D-alanine--D-alanine ligase</fullName>
        <ecNumber evidence="6 15">6.3.2.4</ecNumber>
    </recommendedName>
    <alternativeName>
        <fullName evidence="15">D-Ala-D-Ala ligase</fullName>
    </alternativeName>
    <alternativeName>
        <fullName evidence="15">D-alanylalanine synthetase</fullName>
    </alternativeName>
</protein>
<comment type="function">
    <text evidence="2 15">Cell wall formation.</text>
</comment>
<keyword evidence="7 15" id="KW-0963">Cytoplasm</keyword>
<dbReference type="Gene3D" id="3.30.1490.20">
    <property type="entry name" value="ATP-grasp fold, A domain"/>
    <property type="match status" value="1"/>
</dbReference>